<dbReference type="CDD" id="cd00090">
    <property type="entry name" value="HTH_ARSR"/>
    <property type="match status" value="1"/>
</dbReference>
<dbReference type="InterPro" id="IPR036390">
    <property type="entry name" value="WH_DNA-bd_sf"/>
</dbReference>
<dbReference type="InterPro" id="IPR011991">
    <property type="entry name" value="ArsR-like_HTH"/>
</dbReference>
<dbReference type="InterPro" id="IPR036388">
    <property type="entry name" value="WH-like_DNA-bd_sf"/>
</dbReference>
<proteinExistence type="predicted"/>
<dbReference type="EMBL" id="BHYL01000150">
    <property type="protein sequence ID" value="GCD20449.1"/>
    <property type="molecule type" value="Genomic_DNA"/>
</dbReference>
<dbReference type="Proteomes" id="UP000288246">
    <property type="component" value="Unassembled WGS sequence"/>
</dbReference>
<sequence length="199" mass="20990">MQDVEVIEDAEAAAAALDPVRARLLAELAVPASAAGLAARVGITRQKVNYHLKALEAHGLVELAEERRHGGITERVLQASAAAYVVSPAAVTVSAADPDKKADHLSAAYLVALAGRLVREVGTLARRAGTSNRRLPTLTIDTTIGFRSAADRAAFADDLTAAVLELAARYHHDDGRPHRLVVAAHPLPDPHPLTEETSS</sequence>
<name>A0A401V0I2_9CELL</name>
<evidence type="ECO:0000313" key="2">
    <source>
        <dbReference type="Proteomes" id="UP000288246"/>
    </source>
</evidence>
<protein>
    <submittedName>
        <fullName evidence="1">Transcriptional regulator</fullName>
    </submittedName>
</protein>
<accession>A0A401V0I2</accession>
<dbReference type="Pfam" id="PF12840">
    <property type="entry name" value="HTH_20"/>
    <property type="match status" value="1"/>
</dbReference>
<evidence type="ECO:0000313" key="1">
    <source>
        <dbReference type="EMBL" id="GCD20449.1"/>
    </source>
</evidence>
<keyword evidence="2" id="KW-1185">Reference proteome</keyword>
<reference evidence="1 2" key="1">
    <citation type="submission" date="2018-11" db="EMBL/GenBank/DDBJ databases">
        <title>Draft genome sequence of Cellulomonas takizawaensis strain TKZ-21.</title>
        <authorList>
            <person name="Yamamura H."/>
            <person name="Hayashi T."/>
            <person name="Hamada M."/>
            <person name="Serisawa Y."/>
            <person name="Matsuyama K."/>
            <person name="Nakagawa Y."/>
            <person name="Otoguro M."/>
            <person name="Yanagida F."/>
            <person name="Hayakawa M."/>
        </authorList>
    </citation>
    <scope>NUCLEOTIDE SEQUENCE [LARGE SCALE GENOMIC DNA]</scope>
    <source>
        <strain evidence="1 2">TKZ-21</strain>
    </source>
</reference>
<gene>
    <name evidence="1" type="ORF">CTKZ_20110</name>
</gene>
<dbReference type="SUPFAM" id="SSF46785">
    <property type="entry name" value="Winged helix' DNA-binding domain"/>
    <property type="match status" value="1"/>
</dbReference>
<dbReference type="Gene3D" id="1.10.10.10">
    <property type="entry name" value="Winged helix-like DNA-binding domain superfamily/Winged helix DNA-binding domain"/>
    <property type="match status" value="1"/>
</dbReference>
<organism evidence="1 2">
    <name type="scientific">Cellulomonas algicola</name>
    <dbReference type="NCBI Taxonomy" id="2071633"/>
    <lineage>
        <taxon>Bacteria</taxon>
        <taxon>Bacillati</taxon>
        <taxon>Actinomycetota</taxon>
        <taxon>Actinomycetes</taxon>
        <taxon>Micrococcales</taxon>
        <taxon>Cellulomonadaceae</taxon>
        <taxon>Cellulomonas</taxon>
    </lineage>
</organism>
<dbReference type="OrthoDB" id="9788770at2"/>
<dbReference type="AlphaFoldDB" id="A0A401V0I2"/>
<comment type="caution">
    <text evidence="1">The sequence shown here is derived from an EMBL/GenBank/DDBJ whole genome shotgun (WGS) entry which is preliminary data.</text>
</comment>
<dbReference type="RefSeq" id="WP_124342956.1">
    <property type="nucleotide sequence ID" value="NZ_BHYL01000150.1"/>
</dbReference>